<organism evidence="2 3">
    <name type="scientific">Solea senegalensis</name>
    <name type="common">Senegalese sole</name>
    <dbReference type="NCBI Taxonomy" id="28829"/>
    <lineage>
        <taxon>Eukaryota</taxon>
        <taxon>Metazoa</taxon>
        <taxon>Chordata</taxon>
        <taxon>Craniata</taxon>
        <taxon>Vertebrata</taxon>
        <taxon>Euteleostomi</taxon>
        <taxon>Actinopterygii</taxon>
        <taxon>Neopterygii</taxon>
        <taxon>Teleostei</taxon>
        <taxon>Neoteleostei</taxon>
        <taxon>Acanthomorphata</taxon>
        <taxon>Carangaria</taxon>
        <taxon>Pleuronectiformes</taxon>
        <taxon>Pleuronectoidei</taxon>
        <taxon>Soleidae</taxon>
        <taxon>Solea</taxon>
    </lineage>
</organism>
<proteinExistence type="predicted"/>
<dbReference type="EMBL" id="JAGKHQ010000017">
    <property type="protein sequence ID" value="KAG7491003.1"/>
    <property type="molecule type" value="Genomic_DNA"/>
</dbReference>
<dbReference type="Proteomes" id="UP000693946">
    <property type="component" value="Linkage Group LG5"/>
</dbReference>
<evidence type="ECO:0000256" key="1">
    <source>
        <dbReference type="SAM" id="MobiDB-lite"/>
    </source>
</evidence>
<reference evidence="2 3" key="1">
    <citation type="journal article" date="2021" name="Sci. Rep.">
        <title>Chromosome anchoring in Senegalese sole (Solea senegalensis) reveals sex-associated markers and genome rearrangements in flatfish.</title>
        <authorList>
            <person name="Guerrero-Cozar I."/>
            <person name="Gomez-Garrido J."/>
            <person name="Berbel C."/>
            <person name="Martinez-Blanch J.F."/>
            <person name="Alioto T."/>
            <person name="Claros M.G."/>
            <person name="Gagnaire P.A."/>
            <person name="Manchado M."/>
        </authorList>
    </citation>
    <scope>NUCLEOTIDE SEQUENCE [LARGE SCALE GENOMIC DNA]</scope>
    <source>
        <strain evidence="2">Sse05_10M</strain>
    </source>
</reference>
<dbReference type="AlphaFoldDB" id="A0AAV6QGM5"/>
<protein>
    <submittedName>
        <fullName evidence="2">Uncharacterized protein</fullName>
    </submittedName>
</protein>
<sequence length="116" mass="12600">MSFEPHSSPVGGGIAAYSWMSTTNKPNTRNESSEQNQEVKLRFVIFSIVREKYPSRIISPVIPAFFVCGSLKTYSTVRAGRKEKLPGLTDTASPCLCSEHQVHVVGGKQGKGGGKE</sequence>
<evidence type="ECO:0000313" key="3">
    <source>
        <dbReference type="Proteomes" id="UP000693946"/>
    </source>
</evidence>
<comment type="caution">
    <text evidence="2">The sequence shown here is derived from an EMBL/GenBank/DDBJ whole genome shotgun (WGS) entry which is preliminary data.</text>
</comment>
<gene>
    <name evidence="2" type="ORF">JOB18_046984</name>
</gene>
<feature type="region of interest" description="Disordered" evidence="1">
    <location>
        <begin position="1"/>
        <end position="36"/>
    </location>
</feature>
<feature type="compositionally biased region" description="Polar residues" evidence="1">
    <location>
        <begin position="19"/>
        <end position="36"/>
    </location>
</feature>
<name>A0AAV6QGM5_SOLSE</name>
<keyword evidence="3" id="KW-1185">Reference proteome</keyword>
<evidence type="ECO:0000313" key="2">
    <source>
        <dbReference type="EMBL" id="KAG7491003.1"/>
    </source>
</evidence>
<accession>A0AAV6QGM5</accession>